<comment type="caution">
    <text evidence="1">The sequence shown here is derived from an EMBL/GenBank/DDBJ whole genome shotgun (WGS) entry which is preliminary data.</text>
</comment>
<keyword evidence="2" id="KW-1185">Reference proteome</keyword>
<dbReference type="Proteomes" id="UP001055811">
    <property type="component" value="Linkage Group LG01"/>
</dbReference>
<organism evidence="1 2">
    <name type="scientific">Cichorium intybus</name>
    <name type="common">Chicory</name>
    <dbReference type="NCBI Taxonomy" id="13427"/>
    <lineage>
        <taxon>Eukaryota</taxon>
        <taxon>Viridiplantae</taxon>
        <taxon>Streptophyta</taxon>
        <taxon>Embryophyta</taxon>
        <taxon>Tracheophyta</taxon>
        <taxon>Spermatophyta</taxon>
        <taxon>Magnoliopsida</taxon>
        <taxon>eudicotyledons</taxon>
        <taxon>Gunneridae</taxon>
        <taxon>Pentapetalae</taxon>
        <taxon>asterids</taxon>
        <taxon>campanulids</taxon>
        <taxon>Asterales</taxon>
        <taxon>Asteraceae</taxon>
        <taxon>Cichorioideae</taxon>
        <taxon>Cichorieae</taxon>
        <taxon>Cichoriinae</taxon>
        <taxon>Cichorium</taxon>
    </lineage>
</organism>
<sequence>MESSTLQDENTKLFRVMKTCYEMLKDRGYEIEDSEINMRRKEFIEKHNGTISNETIIRREDLTFLKSKPGNKEPIYVFFPESLKIGVGVIRAYMTRMKNENVLRAIIVVRVGLTSGAKAAQTEVSAVAQVDIFTEAELLVNIRYHYLVPQHIPLSKQEKKELLDKYTVKEAQLPRILHTDPVARYYGLRRGQVVKILRPIETGTSEKDKDAFDSNNKDGKEEICYVTYRIVS</sequence>
<evidence type="ECO:0000313" key="1">
    <source>
        <dbReference type="EMBL" id="KAI3789773.1"/>
    </source>
</evidence>
<evidence type="ECO:0000313" key="2">
    <source>
        <dbReference type="Proteomes" id="UP001055811"/>
    </source>
</evidence>
<protein>
    <submittedName>
        <fullName evidence="1">Uncharacterized protein</fullName>
    </submittedName>
</protein>
<name>A0ACB9H1R2_CICIN</name>
<reference evidence="2" key="1">
    <citation type="journal article" date="2022" name="Mol. Ecol. Resour.">
        <title>The genomes of chicory, endive, great burdock and yacon provide insights into Asteraceae palaeo-polyploidization history and plant inulin production.</title>
        <authorList>
            <person name="Fan W."/>
            <person name="Wang S."/>
            <person name="Wang H."/>
            <person name="Wang A."/>
            <person name="Jiang F."/>
            <person name="Liu H."/>
            <person name="Zhao H."/>
            <person name="Xu D."/>
            <person name="Zhang Y."/>
        </authorList>
    </citation>
    <scope>NUCLEOTIDE SEQUENCE [LARGE SCALE GENOMIC DNA]</scope>
    <source>
        <strain evidence="2">cv. Punajuju</strain>
    </source>
</reference>
<gene>
    <name evidence="1" type="ORF">L2E82_02577</name>
</gene>
<dbReference type="EMBL" id="CM042009">
    <property type="protein sequence ID" value="KAI3789773.1"/>
    <property type="molecule type" value="Genomic_DNA"/>
</dbReference>
<accession>A0ACB9H1R2</accession>
<proteinExistence type="predicted"/>
<reference evidence="1 2" key="2">
    <citation type="journal article" date="2022" name="Mol. Ecol. Resour.">
        <title>The genomes of chicory, endive, great burdock and yacon provide insights into Asteraceae paleo-polyploidization history and plant inulin production.</title>
        <authorList>
            <person name="Fan W."/>
            <person name="Wang S."/>
            <person name="Wang H."/>
            <person name="Wang A."/>
            <person name="Jiang F."/>
            <person name="Liu H."/>
            <person name="Zhao H."/>
            <person name="Xu D."/>
            <person name="Zhang Y."/>
        </authorList>
    </citation>
    <scope>NUCLEOTIDE SEQUENCE [LARGE SCALE GENOMIC DNA]</scope>
    <source>
        <strain evidence="2">cv. Punajuju</strain>
        <tissue evidence="1">Leaves</tissue>
    </source>
</reference>